<sequence>MDSKSNNSAIINSTKYPILLVHGLFGFEKIAGYPYFYKIDELLRQQGANVFTPVVSAANTTKNRGEQLLLQIKQILDLTKADKVNLIGHSHGALTARYVAACYPELVASVTSVNGVNHGSEIADVMLKVLKNKLSSSIANKLISHFVNSVTLLSTKRHLPQDFIGALNCLSTEGVKHFNNQYPQGIPTTWGGEGLELENNNVYYYSWSGILNTIPITLSNKFSLLSLSSRYFVKELQQNDGLVGRFSSHLGKVIRSDYPMDHAAAVNQIRGKCNASIDPTALYIEHLQRLALKGL</sequence>
<proteinExistence type="predicted"/>
<gene>
    <name evidence="2" type="ORF">JHT90_10770</name>
</gene>
<dbReference type="InterPro" id="IPR029058">
    <property type="entry name" value="AB_hydrolase_fold"/>
</dbReference>
<feature type="domain" description="AB hydrolase-1" evidence="1">
    <location>
        <begin position="16"/>
        <end position="172"/>
    </location>
</feature>
<reference evidence="2 3" key="1">
    <citation type="submission" date="2021-01" db="EMBL/GenBank/DDBJ databases">
        <title>Entomomonas sp. F2A isolated from a house cricket (Acheta domesticus).</title>
        <authorList>
            <person name="Spergser J."/>
            <person name="Busse H.-J."/>
        </authorList>
    </citation>
    <scope>NUCLEOTIDE SEQUENCE [LARGE SCALE GENOMIC DNA]</scope>
    <source>
        <strain evidence="2 3">F2A</strain>
    </source>
</reference>
<dbReference type="KEGG" id="eaz:JHT90_10770"/>
<dbReference type="InterPro" id="IPR000073">
    <property type="entry name" value="AB_hydrolase_1"/>
</dbReference>
<dbReference type="Proteomes" id="UP000595278">
    <property type="component" value="Chromosome"/>
</dbReference>
<dbReference type="Gene3D" id="3.40.50.1820">
    <property type="entry name" value="alpha/beta hydrolase"/>
    <property type="match status" value="1"/>
</dbReference>
<accession>A0A974NE92</accession>
<keyword evidence="3" id="KW-1185">Reference proteome</keyword>
<evidence type="ECO:0000313" key="2">
    <source>
        <dbReference type="EMBL" id="QQP84879.1"/>
    </source>
</evidence>
<evidence type="ECO:0000313" key="3">
    <source>
        <dbReference type="Proteomes" id="UP000595278"/>
    </source>
</evidence>
<dbReference type="EMBL" id="CP067393">
    <property type="protein sequence ID" value="QQP84879.1"/>
    <property type="molecule type" value="Genomic_DNA"/>
</dbReference>
<dbReference type="Pfam" id="PF00561">
    <property type="entry name" value="Abhydrolase_1"/>
    <property type="match status" value="1"/>
</dbReference>
<protein>
    <submittedName>
        <fullName evidence="2">Triacylglycerol lipase</fullName>
    </submittedName>
</protein>
<dbReference type="RefSeq" id="WP_201090805.1">
    <property type="nucleotide sequence ID" value="NZ_CP067393.1"/>
</dbReference>
<evidence type="ECO:0000259" key="1">
    <source>
        <dbReference type="Pfam" id="PF00561"/>
    </source>
</evidence>
<dbReference type="AlphaFoldDB" id="A0A974NE92"/>
<organism evidence="2 3">
    <name type="scientific">Entomomonas asaccharolytica</name>
    <dbReference type="NCBI Taxonomy" id="2785331"/>
    <lineage>
        <taxon>Bacteria</taxon>
        <taxon>Pseudomonadati</taxon>
        <taxon>Pseudomonadota</taxon>
        <taxon>Gammaproteobacteria</taxon>
        <taxon>Pseudomonadales</taxon>
        <taxon>Pseudomonadaceae</taxon>
        <taxon>Entomomonas</taxon>
    </lineage>
</organism>
<name>A0A974NE92_9GAMM</name>
<dbReference type="SUPFAM" id="SSF53474">
    <property type="entry name" value="alpha/beta-Hydrolases"/>
    <property type="match status" value="1"/>
</dbReference>